<evidence type="ECO:0000313" key="2">
    <source>
        <dbReference type="Proteomes" id="UP000029033"/>
    </source>
</evidence>
<evidence type="ECO:0000313" key="1">
    <source>
        <dbReference type="EMBL" id="KFI93920.1"/>
    </source>
</evidence>
<gene>
    <name evidence="1" type="ORF">BSCA_2298</name>
</gene>
<dbReference type="GeneID" id="85166664"/>
<accession>A0A087DEH0</accession>
<comment type="caution">
    <text evidence="1">The sequence shown here is derived from an EMBL/GenBank/DDBJ whole genome shotgun (WGS) entry which is preliminary data.</text>
</comment>
<reference evidence="1 2" key="1">
    <citation type="submission" date="2014-03" db="EMBL/GenBank/DDBJ databases">
        <title>Genomics of Bifidobacteria.</title>
        <authorList>
            <person name="Ventura M."/>
            <person name="Milani C."/>
            <person name="Lugli G.A."/>
        </authorList>
    </citation>
    <scope>NUCLEOTIDE SEQUENCE [LARGE SCALE GENOMIC DNA]</scope>
    <source>
        <strain evidence="1 2">LMG 21589</strain>
    </source>
</reference>
<organism evidence="1 2">
    <name type="scientific">Bifidobacterium scardovii</name>
    <dbReference type="NCBI Taxonomy" id="158787"/>
    <lineage>
        <taxon>Bacteria</taxon>
        <taxon>Bacillati</taxon>
        <taxon>Actinomycetota</taxon>
        <taxon>Actinomycetes</taxon>
        <taxon>Bifidobacteriales</taxon>
        <taxon>Bifidobacteriaceae</taxon>
        <taxon>Bifidobacterium</taxon>
    </lineage>
</organism>
<dbReference type="RefSeq" id="WP_033517109.1">
    <property type="nucleotide sequence ID" value="NZ_CAUPKV010000013.1"/>
</dbReference>
<dbReference type="Proteomes" id="UP000029033">
    <property type="component" value="Unassembled WGS sequence"/>
</dbReference>
<protein>
    <submittedName>
        <fullName evidence="1">Uncharacterized protein</fullName>
    </submittedName>
</protein>
<proteinExistence type="predicted"/>
<dbReference type="EMBL" id="JGZO01000011">
    <property type="protein sequence ID" value="KFI93920.1"/>
    <property type="molecule type" value="Genomic_DNA"/>
</dbReference>
<dbReference type="AlphaFoldDB" id="A0A087DEH0"/>
<keyword evidence="2" id="KW-1185">Reference proteome</keyword>
<sequence>MLYRSDKRNNSKLIDRWMRFVADNSPSSGRREGAEAIMMETLTAWTLVMCAPERLPQARERLNDALNMMSRADGRLSDTMPWDVLGKLLWLSDYPGFRRMVRTQSRG</sequence>
<name>A0A087DEH0_9BIFI</name>